<sequence>MPVTRSEGKGRKPSSEQKPSSSEATTSATGTSTEATSESTQQSGTTYTKSSEQTYTSATTDPTTVASAATTSTAAASAASAPPAPSATVPPPPVRRNQPAHSSSAPLARRGEGGDRPAARRSCRKSPEQRKSCFELFQVELAAARLAALETEETDREDEEDEVEEEDGVSLYSEVNARVYNWLDNQEARPVLAIANEPHQPQPEPMIVHVEPPKQEEIHRTPAGGPGDIALLAEAITRAVSAAQRPKFIELPFFSGSHQEWLPFRAAYYESEPTFSNVENINRLRRNLKGKAREAVEGLLITNAHPSEVMKTLESRFERPESIAMIEMETLRSLPRLTESPRDICIFATKISNVVATLKTLGCYNYMYNPELAKTLLGKLTPTLQYRYYDFSATQPKEDPCLVKMERFFKREAELCRPFALPEQMDARTPTAAPPKKTQRVTNVIEKSNTLKCFVCDETSHSNATECDAFKKKEVNSRWDTAKSKRLCFRCLRYRSKTHRCTAKPCGVNGCKYTHHKLLHQDRKIEQAEKTEK</sequence>
<evidence type="ECO:0000313" key="1">
    <source>
        <dbReference type="EMBL" id="KAJ8737818.1"/>
    </source>
</evidence>
<organism evidence="1 2">
    <name type="scientific">Mythimna loreyi</name>
    <dbReference type="NCBI Taxonomy" id="667449"/>
    <lineage>
        <taxon>Eukaryota</taxon>
        <taxon>Metazoa</taxon>
        <taxon>Ecdysozoa</taxon>
        <taxon>Arthropoda</taxon>
        <taxon>Hexapoda</taxon>
        <taxon>Insecta</taxon>
        <taxon>Pterygota</taxon>
        <taxon>Neoptera</taxon>
        <taxon>Endopterygota</taxon>
        <taxon>Lepidoptera</taxon>
        <taxon>Glossata</taxon>
        <taxon>Ditrysia</taxon>
        <taxon>Noctuoidea</taxon>
        <taxon>Noctuidae</taxon>
        <taxon>Noctuinae</taxon>
        <taxon>Hadenini</taxon>
        <taxon>Mythimna</taxon>
    </lineage>
</organism>
<keyword evidence="2" id="KW-1185">Reference proteome</keyword>
<accession>A0ACC2RCD8</accession>
<protein>
    <submittedName>
        <fullName evidence="1">Uncharacterized protein</fullName>
    </submittedName>
</protein>
<comment type="caution">
    <text evidence="1">The sequence shown here is derived from an EMBL/GenBank/DDBJ whole genome shotgun (WGS) entry which is preliminary data.</text>
</comment>
<dbReference type="Proteomes" id="UP001231649">
    <property type="component" value="Chromosome 1"/>
</dbReference>
<dbReference type="EMBL" id="CM056777">
    <property type="protein sequence ID" value="KAJ8737818.1"/>
    <property type="molecule type" value="Genomic_DNA"/>
</dbReference>
<evidence type="ECO:0000313" key="2">
    <source>
        <dbReference type="Proteomes" id="UP001231649"/>
    </source>
</evidence>
<proteinExistence type="predicted"/>
<reference evidence="1" key="1">
    <citation type="submission" date="2023-03" db="EMBL/GenBank/DDBJ databases">
        <title>Chromosome-level genomes of two armyworms, Mythimna separata and Mythimna loreyi, provide insights into the biosynthesis and reception of sex pheromones.</title>
        <authorList>
            <person name="Zhao H."/>
        </authorList>
    </citation>
    <scope>NUCLEOTIDE SEQUENCE</scope>
    <source>
        <strain evidence="1">BeijingLab</strain>
    </source>
</reference>
<name>A0ACC2RCD8_9NEOP</name>
<gene>
    <name evidence="1" type="ORF">PYW08_000413</name>
</gene>